<keyword evidence="3" id="KW-0173">Coenzyme A biosynthesis</keyword>
<dbReference type="InterPro" id="IPR001977">
    <property type="entry name" value="Depp_CoAkinase"/>
</dbReference>
<dbReference type="GO" id="GO:0005737">
    <property type="term" value="C:cytoplasm"/>
    <property type="evidence" value="ECO:0007669"/>
    <property type="project" value="UniProtKB-SubCell"/>
</dbReference>
<dbReference type="InterPro" id="IPR027417">
    <property type="entry name" value="P-loop_NTPase"/>
</dbReference>
<dbReference type="AlphaFoldDB" id="A0A9C9K0L6"/>
<protein>
    <recommendedName>
        <fullName evidence="3 4">Dephospho-CoA kinase</fullName>
        <ecNumber evidence="3 4">2.7.1.24</ecNumber>
    </recommendedName>
    <alternativeName>
        <fullName evidence="3">Dephosphocoenzyme A kinase</fullName>
    </alternativeName>
</protein>
<dbReference type="HAMAP" id="MF_00376">
    <property type="entry name" value="Dephospho_CoA_kinase"/>
    <property type="match status" value="1"/>
</dbReference>
<evidence type="ECO:0000313" key="6">
    <source>
        <dbReference type="Proteomes" id="UP000885826"/>
    </source>
</evidence>
<dbReference type="PANTHER" id="PTHR10695:SF46">
    <property type="entry name" value="BIFUNCTIONAL COENZYME A SYNTHASE-RELATED"/>
    <property type="match status" value="1"/>
</dbReference>
<dbReference type="Proteomes" id="UP000885826">
    <property type="component" value="Unassembled WGS sequence"/>
</dbReference>
<dbReference type="SUPFAM" id="SSF52540">
    <property type="entry name" value="P-loop containing nucleoside triphosphate hydrolases"/>
    <property type="match status" value="1"/>
</dbReference>
<organism evidence="5 6">
    <name type="scientific">candidate division WOR-3 bacterium</name>
    <dbReference type="NCBI Taxonomy" id="2052148"/>
    <lineage>
        <taxon>Bacteria</taxon>
        <taxon>Bacteria division WOR-3</taxon>
    </lineage>
</organism>
<dbReference type="PROSITE" id="PS51219">
    <property type="entry name" value="DPCK"/>
    <property type="match status" value="1"/>
</dbReference>
<dbReference type="EC" id="2.7.1.24" evidence="3 4"/>
<comment type="catalytic activity">
    <reaction evidence="3">
        <text>3'-dephospho-CoA + ATP = ADP + CoA + H(+)</text>
        <dbReference type="Rhea" id="RHEA:18245"/>
        <dbReference type="ChEBI" id="CHEBI:15378"/>
        <dbReference type="ChEBI" id="CHEBI:30616"/>
        <dbReference type="ChEBI" id="CHEBI:57287"/>
        <dbReference type="ChEBI" id="CHEBI:57328"/>
        <dbReference type="ChEBI" id="CHEBI:456216"/>
        <dbReference type="EC" id="2.7.1.24"/>
    </reaction>
</comment>
<dbReference type="GO" id="GO:0015937">
    <property type="term" value="P:coenzyme A biosynthetic process"/>
    <property type="evidence" value="ECO:0007669"/>
    <property type="project" value="UniProtKB-UniRule"/>
</dbReference>
<dbReference type="PANTHER" id="PTHR10695">
    <property type="entry name" value="DEPHOSPHO-COA KINASE-RELATED"/>
    <property type="match status" value="1"/>
</dbReference>
<keyword evidence="1 3" id="KW-0547">Nucleotide-binding</keyword>
<dbReference type="CDD" id="cd02022">
    <property type="entry name" value="DPCK"/>
    <property type="match status" value="1"/>
</dbReference>
<dbReference type="Pfam" id="PF01121">
    <property type="entry name" value="CoaE"/>
    <property type="match status" value="1"/>
</dbReference>
<accession>A0A9C9K0L6</accession>
<keyword evidence="3" id="KW-0963">Cytoplasm</keyword>
<evidence type="ECO:0000256" key="2">
    <source>
        <dbReference type="ARBA" id="ARBA00022840"/>
    </source>
</evidence>
<comment type="function">
    <text evidence="3">Catalyzes the phosphorylation of the 3'-hydroxyl group of dephosphocoenzyme A to form coenzyme A.</text>
</comment>
<keyword evidence="2 3" id="KW-0067">ATP-binding</keyword>
<feature type="binding site" evidence="3">
    <location>
        <begin position="17"/>
        <end position="22"/>
    </location>
    <ligand>
        <name>ATP</name>
        <dbReference type="ChEBI" id="CHEBI:30616"/>
    </ligand>
</feature>
<dbReference type="Gene3D" id="3.40.50.300">
    <property type="entry name" value="P-loop containing nucleotide triphosphate hydrolases"/>
    <property type="match status" value="1"/>
</dbReference>
<evidence type="ECO:0000313" key="5">
    <source>
        <dbReference type="EMBL" id="HEC79183.1"/>
    </source>
</evidence>
<gene>
    <name evidence="3" type="primary">coaE</name>
    <name evidence="5" type="ORF">ENI34_08605</name>
</gene>
<evidence type="ECO:0000256" key="3">
    <source>
        <dbReference type="HAMAP-Rule" id="MF_00376"/>
    </source>
</evidence>
<dbReference type="NCBIfam" id="TIGR00152">
    <property type="entry name" value="dephospho-CoA kinase"/>
    <property type="match status" value="1"/>
</dbReference>
<keyword evidence="3 5" id="KW-0418">Kinase</keyword>
<dbReference type="GO" id="GO:0005524">
    <property type="term" value="F:ATP binding"/>
    <property type="evidence" value="ECO:0007669"/>
    <property type="project" value="UniProtKB-UniRule"/>
</dbReference>
<evidence type="ECO:0000256" key="4">
    <source>
        <dbReference type="NCBIfam" id="TIGR00152"/>
    </source>
</evidence>
<name>A0A9C9K0L6_UNCW3</name>
<sequence length="201" mass="23212">MPNGNKKVVIGVTGTIGAGKTTVSRIFEEFGADYISADEVGWQVLPDITEELEKRFGSSIMDGDKIDKKKLRKLVFSDRKALDYLNSLSHPLLIKKIIEYVEKSDDEVVVIDAALLFDWEEILQLVDYSVLVVADKELKRERSLKRGFSRDAFERILGCQRDEKEMRKRARFIIKNNSTVEDLKAQCLKIYKEIKNDYRMQ</sequence>
<dbReference type="GO" id="GO:0004140">
    <property type="term" value="F:dephospho-CoA kinase activity"/>
    <property type="evidence" value="ECO:0007669"/>
    <property type="project" value="UniProtKB-UniRule"/>
</dbReference>
<comment type="caution">
    <text evidence="5">The sequence shown here is derived from an EMBL/GenBank/DDBJ whole genome shotgun (WGS) entry which is preliminary data.</text>
</comment>
<keyword evidence="3 5" id="KW-0808">Transferase</keyword>
<dbReference type="EMBL" id="DRIG01000092">
    <property type="protein sequence ID" value="HEC79183.1"/>
    <property type="molecule type" value="Genomic_DNA"/>
</dbReference>
<comment type="pathway">
    <text evidence="3">Cofactor biosynthesis; coenzyme A biosynthesis; CoA from (R)-pantothenate: step 5/5.</text>
</comment>
<comment type="subcellular location">
    <subcellularLocation>
        <location evidence="3">Cytoplasm</location>
    </subcellularLocation>
</comment>
<proteinExistence type="inferred from homology"/>
<evidence type="ECO:0000256" key="1">
    <source>
        <dbReference type="ARBA" id="ARBA00022741"/>
    </source>
</evidence>
<reference evidence="5" key="1">
    <citation type="journal article" date="2020" name="mSystems">
        <title>Genome- and Community-Level Interaction Insights into Carbon Utilization and Element Cycling Functions of Hydrothermarchaeota in Hydrothermal Sediment.</title>
        <authorList>
            <person name="Zhou Z."/>
            <person name="Liu Y."/>
            <person name="Xu W."/>
            <person name="Pan J."/>
            <person name="Luo Z.H."/>
            <person name="Li M."/>
        </authorList>
    </citation>
    <scope>NUCLEOTIDE SEQUENCE</scope>
    <source>
        <strain evidence="5">HyVt-388</strain>
    </source>
</reference>
<comment type="similarity">
    <text evidence="3">Belongs to the CoaE family.</text>
</comment>